<feature type="binding site" evidence="11">
    <location>
        <begin position="307"/>
        <end position="308"/>
    </location>
    <ligand>
        <name>FMN</name>
        <dbReference type="ChEBI" id="CHEBI:58210"/>
    </ligand>
</feature>
<dbReference type="Proteomes" id="UP000056968">
    <property type="component" value="Chromosome"/>
</dbReference>
<feature type="binding site" evidence="11">
    <location>
        <position position="168"/>
    </location>
    <ligand>
        <name>substrate</name>
    </ligand>
</feature>
<dbReference type="InterPro" id="IPR012135">
    <property type="entry name" value="Dihydroorotate_DH_1_2"/>
</dbReference>
<dbReference type="InterPro" id="IPR001295">
    <property type="entry name" value="Dihydroorotate_DH_CS"/>
</dbReference>
<dbReference type="PANTHER" id="PTHR48109:SF4">
    <property type="entry name" value="DIHYDROOROTATE DEHYDROGENASE (QUINONE), MITOCHONDRIAL"/>
    <property type="match status" value="1"/>
</dbReference>
<feature type="binding site" evidence="11">
    <location>
        <position position="286"/>
    </location>
    <ligand>
        <name>FMN</name>
        <dbReference type="ChEBI" id="CHEBI:58210"/>
    </ligand>
</feature>
<feature type="binding site" evidence="11">
    <location>
        <position position="82"/>
    </location>
    <ligand>
        <name>FMN</name>
        <dbReference type="ChEBI" id="CHEBI:58210"/>
    </ligand>
</feature>
<keyword evidence="7 11" id="KW-0665">Pyrimidine biosynthesis</keyword>
<dbReference type="InterPro" id="IPR013785">
    <property type="entry name" value="Aldolase_TIM"/>
</dbReference>
<feature type="binding site" evidence="11">
    <location>
        <position position="62"/>
    </location>
    <ligand>
        <name>substrate</name>
    </ligand>
</feature>
<feature type="binding site" evidence="11">
    <location>
        <position position="207"/>
    </location>
    <ligand>
        <name>FMN</name>
        <dbReference type="ChEBI" id="CHEBI:58210"/>
    </ligand>
</feature>
<keyword evidence="6 11" id="KW-0288">FMN</keyword>
<dbReference type="NCBIfam" id="NF003652">
    <property type="entry name" value="PRK05286.2-5"/>
    <property type="match status" value="1"/>
</dbReference>
<feature type="binding site" evidence="11">
    <location>
        <position position="168"/>
    </location>
    <ligand>
        <name>FMN</name>
        <dbReference type="ChEBI" id="CHEBI:58210"/>
    </ligand>
</feature>
<feature type="binding site" evidence="11">
    <location>
        <position position="257"/>
    </location>
    <ligand>
        <name>FMN</name>
        <dbReference type="ChEBI" id="CHEBI:58210"/>
    </ligand>
</feature>
<dbReference type="GO" id="GO:0106430">
    <property type="term" value="F:dihydroorotate dehydrogenase (quinone) activity"/>
    <property type="evidence" value="ECO:0007669"/>
    <property type="project" value="UniProtKB-EC"/>
</dbReference>
<dbReference type="EC" id="1.3.5.2" evidence="11"/>
<comment type="cofactor">
    <cofactor evidence="11">
        <name>FMN</name>
        <dbReference type="ChEBI" id="CHEBI:58210"/>
    </cofactor>
    <text evidence="11">Binds 1 FMN per subunit.</text>
</comment>
<dbReference type="GO" id="GO:0044205">
    <property type="term" value="P:'de novo' UMP biosynthetic process"/>
    <property type="evidence" value="ECO:0007669"/>
    <property type="project" value="UniProtKB-UniRule"/>
</dbReference>
<evidence type="ECO:0000256" key="8">
    <source>
        <dbReference type="ARBA" id="ARBA00023002"/>
    </source>
</evidence>
<evidence type="ECO:0000256" key="4">
    <source>
        <dbReference type="ARBA" id="ARBA00005359"/>
    </source>
</evidence>
<evidence type="ECO:0000313" key="14">
    <source>
        <dbReference type="Proteomes" id="UP000056968"/>
    </source>
</evidence>
<dbReference type="InterPro" id="IPR005720">
    <property type="entry name" value="Dihydroorotate_DH_cat"/>
</dbReference>
<evidence type="ECO:0000256" key="3">
    <source>
        <dbReference type="ARBA" id="ARBA00005161"/>
    </source>
</evidence>
<dbReference type="NCBIfam" id="TIGR01036">
    <property type="entry name" value="pyrD_sub2"/>
    <property type="match status" value="1"/>
</dbReference>
<accession>A0A0S3F417</accession>
<dbReference type="EMBL" id="CP013264">
    <property type="protein sequence ID" value="ALR22365.1"/>
    <property type="molecule type" value="Genomic_DNA"/>
</dbReference>
<protein>
    <recommendedName>
        <fullName evidence="11">Dihydroorotate dehydrogenase (quinone)</fullName>
        <ecNumber evidence="11">1.3.5.2</ecNumber>
    </recommendedName>
    <alternativeName>
        <fullName evidence="11">DHOdehase</fullName>
        <shortName evidence="11">DHOD</shortName>
        <shortName evidence="11">DHODase</shortName>
    </alternativeName>
    <alternativeName>
        <fullName evidence="11">Dihydroorotate oxidase</fullName>
    </alternativeName>
</protein>
<evidence type="ECO:0000256" key="2">
    <source>
        <dbReference type="ARBA" id="ARBA00004370"/>
    </source>
</evidence>
<evidence type="ECO:0000256" key="11">
    <source>
        <dbReference type="HAMAP-Rule" id="MF_00225"/>
    </source>
</evidence>
<dbReference type="RefSeq" id="WP_062068389.1">
    <property type="nucleotide sequence ID" value="NZ_CP013264.1"/>
</dbReference>
<sequence length="345" mass="36733">MSYRLIRPLVFAFDAERAHHLSIALLRMMPTPPALQPDPMLAQTVAGIAFPNPVGLAAGYDKEGLVAHKMHGLGFGFAELGTLTPLPQPGNPLPRLFRLEEDRAVINRMGFNNGGQAAAAERVAKRRRNGSAVIGINIGANKDATDRIADYATGVACMMPLADYLTVNISSPNTPGLRALQDRAALDQLLGAVMAARGSDRTPIFLKVAPDLEPADVEDIAAACLDHHIDALIVSNTTISRPPLRSAHAGETGGLSGAPLHDLSLERLRDFRRLLGARLPLIGVGGISDAEQAYARIRAGASLIQLYSALVYEGPYLAKRINAGLKTLLQRDGLRTISQAVGIDA</sequence>
<dbReference type="InterPro" id="IPR050074">
    <property type="entry name" value="DHO_dehydrogenase"/>
</dbReference>
<keyword evidence="5 11" id="KW-0285">Flavoprotein</keyword>
<comment type="subunit">
    <text evidence="11">Monomer.</text>
</comment>
<evidence type="ECO:0000256" key="7">
    <source>
        <dbReference type="ARBA" id="ARBA00022975"/>
    </source>
</evidence>
<feature type="binding site" evidence="11">
    <location>
        <begin position="58"/>
        <end position="62"/>
    </location>
    <ligand>
        <name>FMN</name>
        <dbReference type="ChEBI" id="CHEBI:58210"/>
    </ligand>
</feature>
<dbReference type="AlphaFoldDB" id="A0A0S3F417"/>
<evidence type="ECO:0000256" key="9">
    <source>
        <dbReference type="ARBA" id="ARBA00023136"/>
    </source>
</evidence>
<keyword evidence="9 11" id="KW-0472">Membrane</keyword>
<comment type="pathway">
    <text evidence="3 11">Pyrimidine metabolism; UMP biosynthesis via de novo pathway; orotate from (S)-dihydroorotate (quinone route): step 1/1.</text>
</comment>
<gene>
    <name evidence="11" type="primary">pyrD</name>
    <name evidence="13" type="ORF">ATN00_04085</name>
</gene>
<comment type="subcellular location">
    <subcellularLocation>
        <location evidence="11">Cell membrane</location>
        <topology evidence="11">Peripheral membrane protein</topology>
    </subcellularLocation>
    <subcellularLocation>
        <location evidence="2">Membrane</location>
    </subcellularLocation>
</comment>
<keyword evidence="11" id="KW-1003">Cell membrane</keyword>
<proteinExistence type="inferred from homology"/>
<feature type="binding site" evidence="11">
    <location>
        <position position="173"/>
    </location>
    <ligand>
        <name>substrate</name>
    </ligand>
</feature>
<reference evidence="13 14" key="1">
    <citation type="submission" date="2015-11" db="EMBL/GenBank/DDBJ databases">
        <title>A Two-component Flavoprotein Monooxygenase System MeaXY Responsible for para-Hydroxylation of 2-Methyl-6-ethylaniline and 2,6-Diethylaniline in Sphingobium baderi DE-13.</title>
        <authorList>
            <person name="Cheng M."/>
            <person name="Meng Q."/>
            <person name="Yang Y."/>
            <person name="Chu C."/>
            <person name="Yan X."/>
            <person name="He J."/>
            <person name="Li S."/>
        </authorList>
    </citation>
    <scope>NUCLEOTIDE SEQUENCE [LARGE SCALE GENOMIC DNA]</scope>
    <source>
        <strain evidence="13 14">DE-13</strain>
    </source>
</reference>
<evidence type="ECO:0000259" key="12">
    <source>
        <dbReference type="Pfam" id="PF01180"/>
    </source>
</evidence>
<evidence type="ECO:0000313" key="13">
    <source>
        <dbReference type="EMBL" id="ALR22365.1"/>
    </source>
</evidence>
<name>A0A0S3F417_9SPHN</name>
<feature type="binding site" evidence="11">
    <location>
        <position position="137"/>
    </location>
    <ligand>
        <name>FMN</name>
        <dbReference type="ChEBI" id="CHEBI:58210"/>
    </ligand>
</feature>
<dbReference type="PANTHER" id="PTHR48109">
    <property type="entry name" value="DIHYDROOROTATE DEHYDROGENASE (QUINONE), MITOCHONDRIAL-RELATED"/>
    <property type="match status" value="1"/>
</dbReference>
<feature type="binding site" evidence="11">
    <location>
        <position position="235"/>
    </location>
    <ligand>
        <name>FMN</name>
        <dbReference type="ChEBI" id="CHEBI:58210"/>
    </ligand>
</feature>
<dbReference type="GO" id="GO:0005737">
    <property type="term" value="C:cytoplasm"/>
    <property type="evidence" value="ECO:0007669"/>
    <property type="project" value="InterPro"/>
</dbReference>
<dbReference type="KEGG" id="sbd:ATN00_04085"/>
<dbReference type="PROSITE" id="PS00911">
    <property type="entry name" value="DHODEHASE_1"/>
    <property type="match status" value="1"/>
</dbReference>
<comment type="catalytic activity">
    <reaction evidence="10 11">
        <text>(S)-dihydroorotate + a quinone = orotate + a quinol</text>
        <dbReference type="Rhea" id="RHEA:30187"/>
        <dbReference type="ChEBI" id="CHEBI:24646"/>
        <dbReference type="ChEBI" id="CHEBI:30839"/>
        <dbReference type="ChEBI" id="CHEBI:30864"/>
        <dbReference type="ChEBI" id="CHEBI:132124"/>
        <dbReference type="EC" id="1.3.5.2"/>
    </reaction>
</comment>
<dbReference type="Gene3D" id="3.20.20.70">
    <property type="entry name" value="Aldolase class I"/>
    <property type="match status" value="1"/>
</dbReference>
<dbReference type="GO" id="GO:0005886">
    <property type="term" value="C:plasma membrane"/>
    <property type="evidence" value="ECO:0007669"/>
    <property type="project" value="UniProtKB-SubCell"/>
</dbReference>
<dbReference type="HAMAP" id="MF_00225">
    <property type="entry name" value="DHO_dh_type2"/>
    <property type="match status" value="1"/>
</dbReference>
<evidence type="ECO:0000256" key="5">
    <source>
        <dbReference type="ARBA" id="ARBA00022630"/>
    </source>
</evidence>
<dbReference type="InterPro" id="IPR005719">
    <property type="entry name" value="Dihydroorotate_DH_2"/>
</dbReference>
<feature type="binding site" evidence="11">
    <location>
        <begin position="236"/>
        <end position="237"/>
    </location>
    <ligand>
        <name>substrate</name>
    </ligand>
</feature>
<dbReference type="OrthoDB" id="9802377at2"/>
<dbReference type="PROSITE" id="PS00912">
    <property type="entry name" value="DHODEHASE_2"/>
    <property type="match status" value="1"/>
</dbReference>
<organism evidence="13 14">
    <name type="scientific">Sphingobium baderi</name>
    <dbReference type="NCBI Taxonomy" id="1332080"/>
    <lineage>
        <taxon>Bacteria</taxon>
        <taxon>Pseudomonadati</taxon>
        <taxon>Pseudomonadota</taxon>
        <taxon>Alphaproteobacteria</taxon>
        <taxon>Sphingomonadales</taxon>
        <taxon>Sphingomonadaceae</taxon>
        <taxon>Sphingobium</taxon>
    </lineage>
</organism>
<comment type="similarity">
    <text evidence="4 11">Belongs to the dihydroorotate dehydrogenase family. Type 2 subfamily.</text>
</comment>
<comment type="function">
    <text evidence="1 11">Catalyzes the conversion of dihydroorotate to orotate with quinone as electron acceptor.</text>
</comment>
<evidence type="ECO:0000256" key="1">
    <source>
        <dbReference type="ARBA" id="ARBA00003125"/>
    </source>
</evidence>
<keyword evidence="8 11" id="KW-0560">Oxidoreductase</keyword>
<dbReference type="STRING" id="1332080.ATN00_04085"/>
<dbReference type="SUPFAM" id="SSF51395">
    <property type="entry name" value="FMN-linked oxidoreductases"/>
    <property type="match status" value="1"/>
</dbReference>
<dbReference type="GO" id="GO:0006207">
    <property type="term" value="P:'de novo' pyrimidine nucleobase biosynthetic process"/>
    <property type="evidence" value="ECO:0007669"/>
    <property type="project" value="UniProtKB-UniRule"/>
</dbReference>
<feature type="active site" description="Nucleophile" evidence="11">
    <location>
        <position position="171"/>
    </location>
</feature>
<keyword evidence="14" id="KW-1185">Reference proteome</keyword>
<dbReference type="CDD" id="cd04738">
    <property type="entry name" value="DHOD_2_like"/>
    <property type="match status" value="1"/>
</dbReference>
<dbReference type="NCBIfam" id="NF003645">
    <property type="entry name" value="PRK05286.1-2"/>
    <property type="match status" value="1"/>
</dbReference>
<dbReference type="Pfam" id="PF01180">
    <property type="entry name" value="DHO_dh"/>
    <property type="match status" value="1"/>
</dbReference>
<dbReference type="PIRSF" id="PIRSF000164">
    <property type="entry name" value="DHO_oxidase"/>
    <property type="match status" value="1"/>
</dbReference>
<evidence type="ECO:0000256" key="6">
    <source>
        <dbReference type="ARBA" id="ARBA00022643"/>
    </source>
</evidence>
<feature type="binding site" evidence="11">
    <location>
        <begin position="107"/>
        <end position="111"/>
    </location>
    <ligand>
        <name>substrate</name>
    </ligand>
</feature>
<evidence type="ECO:0000256" key="10">
    <source>
        <dbReference type="ARBA" id="ARBA00048639"/>
    </source>
</evidence>
<feature type="domain" description="Dihydroorotate dehydrogenase catalytic" evidence="12">
    <location>
        <begin position="40"/>
        <end position="329"/>
    </location>
</feature>
<dbReference type="UniPathway" id="UPA00070">
    <property type="reaction ID" value="UER00946"/>
</dbReference>